<feature type="modified residue" description="4-aspartylphosphate" evidence="2">
    <location>
        <position position="52"/>
    </location>
</feature>
<dbReference type="AlphaFoldDB" id="A0A840YXG0"/>
<evidence type="ECO:0000313" key="4">
    <source>
        <dbReference type="EMBL" id="MBB5718348.1"/>
    </source>
</evidence>
<dbReference type="PANTHER" id="PTHR44591">
    <property type="entry name" value="STRESS RESPONSE REGULATOR PROTEIN 1"/>
    <property type="match status" value="1"/>
</dbReference>
<dbReference type="InterPro" id="IPR001789">
    <property type="entry name" value="Sig_transdc_resp-reg_receiver"/>
</dbReference>
<dbReference type="PROSITE" id="PS50110">
    <property type="entry name" value="RESPONSE_REGULATORY"/>
    <property type="match status" value="1"/>
</dbReference>
<feature type="domain" description="Response regulatory" evidence="3">
    <location>
        <begin position="3"/>
        <end position="119"/>
    </location>
</feature>
<evidence type="ECO:0000256" key="1">
    <source>
        <dbReference type="ARBA" id="ARBA00022553"/>
    </source>
</evidence>
<keyword evidence="5" id="KW-1185">Reference proteome</keyword>
<dbReference type="EMBL" id="JACIJI010000001">
    <property type="protein sequence ID" value="MBB5718348.1"/>
    <property type="molecule type" value="Genomic_DNA"/>
</dbReference>
<dbReference type="RefSeq" id="WP_184001995.1">
    <property type="nucleotide sequence ID" value="NZ_BAABIF010000004.1"/>
</dbReference>
<dbReference type="Gene3D" id="3.40.50.2300">
    <property type="match status" value="1"/>
</dbReference>
<name>A0A840YXG0_9SPHN</name>
<dbReference type="SMART" id="SM00448">
    <property type="entry name" value="REC"/>
    <property type="match status" value="1"/>
</dbReference>
<reference evidence="4 5" key="1">
    <citation type="submission" date="2020-08" db="EMBL/GenBank/DDBJ databases">
        <title>Genomic Encyclopedia of Type Strains, Phase IV (KMG-IV): sequencing the most valuable type-strain genomes for metagenomic binning, comparative biology and taxonomic classification.</title>
        <authorList>
            <person name="Goeker M."/>
        </authorList>
    </citation>
    <scope>NUCLEOTIDE SEQUENCE [LARGE SCALE GENOMIC DNA]</scope>
    <source>
        <strain evidence="4 5">DSM 27203</strain>
    </source>
</reference>
<dbReference type="InterPro" id="IPR011006">
    <property type="entry name" value="CheY-like_superfamily"/>
</dbReference>
<keyword evidence="1 2" id="KW-0597">Phosphoprotein</keyword>
<evidence type="ECO:0000256" key="2">
    <source>
        <dbReference type="PROSITE-ProRule" id="PRU00169"/>
    </source>
</evidence>
<gene>
    <name evidence="4" type="ORF">FHR23_001255</name>
</gene>
<evidence type="ECO:0000259" key="3">
    <source>
        <dbReference type="PROSITE" id="PS50110"/>
    </source>
</evidence>
<proteinExistence type="predicted"/>
<keyword evidence="4" id="KW-0238">DNA-binding</keyword>
<comment type="caution">
    <text evidence="4">The sequence shown here is derived from an EMBL/GenBank/DDBJ whole genome shotgun (WGS) entry which is preliminary data.</text>
</comment>
<organism evidence="4 5">
    <name type="scientific">Stakelama sediminis</name>
    <dbReference type="NCBI Taxonomy" id="463200"/>
    <lineage>
        <taxon>Bacteria</taxon>
        <taxon>Pseudomonadati</taxon>
        <taxon>Pseudomonadota</taxon>
        <taxon>Alphaproteobacteria</taxon>
        <taxon>Sphingomonadales</taxon>
        <taxon>Sphingomonadaceae</taxon>
        <taxon>Stakelama</taxon>
    </lineage>
</organism>
<dbReference type="SUPFAM" id="SSF52172">
    <property type="entry name" value="CheY-like"/>
    <property type="match status" value="1"/>
</dbReference>
<sequence>MARIIVAEDDTALAERLQSALMTAGHGVGVLDNGEDALKVIRSRHPDLVILDCQMPKLSGIRVLEEMRKSTDLWDTPAMMLAERRGDNDVARALYAGANDFVKKPVDADELVFRAEGLLEHSGRRTKRAREALHVA</sequence>
<accession>A0A840YXG0</accession>
<dbReference type="CDD" id="cd17574">
    <property type="entry name" value="REC_OmpR"/>
    <property type="match status" value="1"/>
</dbReference>
<dbReference type="InterPro" id="IPR050595">
    <property type="entry name" value="Bact_response_regulator"/>
</dbReference>
<dbReference type="Pfam" id="PF00072">
    <property type="entry name" value="Response_reg"/>
    <property type="match status" value="1"/>
</dbReference>
<dbReference type="PANTHER" id="PTHR44591:SF3">
    <property type="entry name" value="RESPONSE REGULATORY DOMAIN-CONTAINING PROTEIN"/>
    <property type="match status" value="1"/>
</dbReference>
<dbReference type="GO" id="GO:0003677">
    <property type="term" value="F:DNA binding"/>
    <property type="evidence" value="ECO:0007669"/>
    <property type="project" value="UniProtKB-KW"/>
</dbReference>
<dbReference type="GO" id="GO:0000160">
    <property type="term" value="P:phosphorelay signal transduction system"/>
    <property type="evidence" value="ECO:0007669"/>
    <property type="project" value="InterPro"/>
</dbReference>
<dbReference type="Proteomes" id="UP000554342">
    <property type="component" value="Unassembled WGS sequence"/>
</dbReference>
<evidence type="ECO:0000313" key="5">
    <source>
        <dbReference type="Proteomes" id="UP000554342"/>
    </source>
</evidence>
<protein>
    <submittedName>
        <fullName evidence="4">DNA-binding response OmpR family regulator</fullName>
    </submittedName>
</protein>